<dbReference type="GO" id="GO:0003955">
    <property type="term" value="F:NAD(P)H dehydrogenase (quinone) activity"/>
    <property type="evidence" value="ECO:0007669"/>
    <property type="project" value="TreeGrafter"/>
</dbReference>
<dbReference type="FunFam" id="3.50.50.60:FF:000379">
    <property type="entry name" value="Mercuric reductase"/>
    <property type="match status" value="1"/>
</dbReference>
<feature type="domain" description="Pyridine nucleotide-disulphide oxidoreductase dimerisation" evidence="11">
    <location>
        <begin position="383"/>
        <end position="492"/>
    </location>
</feature>
<dbReference type="PROSITE" id="PS00076">
    <property type="entry name" value="PYRIDINE_REDOX_1"/>
    <property type="match status" value="1"/>
</dbReference>
<dbReference type="GO" id="GO:0016668">
    <property type="term" value="F:oxidoreductase activity, acting on a sulfur group of donors, NAD(P) as acceptor"/>
    <property type="evidence" value="ECO:0007669"/>
    <property type="project" value="InterPro"/>
</dbReference>
<dbReference type="NCBIfam" id="NF004991">
    <property type="entry name" value="PRK06370.1-3"/>
    <property type="match status" value="1"/>
</dbReference>
<evidence type="ECO:0000259" key="12">
    <source>
        <dbReference type="Pfam" id="PF07992"/>
    </source>
</evidence>
<feature type="binding site" evidence="8">
    <location>
        <position position="303"/>
    </location>
    <ligand>
        <name>NAD(+)</name>
        <dbReference type="ChEBI" id="CHEBI:57540"/>
    </ligand>
</feature>
<evidence type="ECO:0000256" key="8">
    <source>
        <dbReference type="PIRSR" id="PIRSR000350-3"/>
    </source>
</evidence>
<dbReference type="FunFam" id="3.30.390.30:FF:000001">
    <property type="entry name" value="Dihydrolipoyl dehydrogenase"/>
    <property type="match status" value="1"/>
</dbReference>
<dbReference type="InterPro" id="IPR016156">
    <property type="entry name" value="FAD/NAD-linked_Rdtase_dimer_sf"/>
</dbReference>
<protein>
    <submittedName>
        <fullName evidence="13">Mercuric reductase</fullName>
    </submittedName>
</protein>
<dbReference type="SUPFAM" id="SSF55424">
    <property type="entry name" value="FAD/NAD-linked reductases, dimerisation (C-terminal) domain"/>
    <property type="match status" value="1"/>
</dbReference>
<dbReference type="PANTHER" id="PTHR43014">
    <property type="entry name" value="MERCURIC REDUCTASE"/>
    <property type="match status" value="1"/>
</dbReference>
<dbReference type="PRINTS" id="PR00411">
    <property type="entry name" value="PNDRDTASEI"/>
</dbReference>
<comment type="cofactor">
    <cofactor evidence="8">
        <name>FAD</name>
        <dbReference type="ChEBI" id="CHEBI:57692"/>
    </cofactor>
    <text evidence="8">Binds 1 FAD per subunit.</text>
</comment>
<dbReference type="EMBL" id="DSRU01000419">
    <property type="protein sequence ID" value="HFN01553.1"/>
    <property type="molecule type" value="Genomic_DNA"/>
</dbReference>
<dbReference type="PANTHER" id="PTHR43014:SF2">
    <property type="entry name" value="MERCURIC REDUCTASE"/>
    <property type="match status" value="1"/>
</dbReference>
<feature type="binding site" evidence="8">
    <location>
        <begin position="213"/>
        <end position="220"/>
    </location>
    <ligand>
        <name>NAD(+)</name>
        <dbReference type="ChEBI" id="CHEBI:57540"/>
    </ligand>
</feature>
<sequence length="515" mass="55523">MTELSFEPGIVYPRDRFNQELVAQVHPADWVNPHPAEKYDLVVIGAGTAGLVVAAGAAGLGIGLKVALVERHLMGGDCLNVGCVPSKCVIRSARVVGEFYDSDRFGIHVSAAPQVDFAAVMERMRRLRAGISHHDSAQRFQEIGVDVFLGQGVFRSSDSLQVGDTILRFKKAVIATGARASQPKIPGLAEAGFLTNETVFSLTARPQRLAVIGGGPIGCELAQAFQRLGSQVVLFHNKAHLLDREDATAAEIVQQTFLQEQIRLVLNSRIERVESTPTGKRLYFSSGGQSDSIEVDEILVGAGRAPNVEGLNLEAVGVAYDARKGVQVNDYLQTTNPKIYAAGDICMNWKFTHAADAAARIVIKNALFAPFGLGRSKLSSLVMPWVTYTDPEVAHVGLYQHEATAQGIEIDTIEIPFSKVDRAIADGEETGFLKIHHKKGSDQIVGATIVARHAGEMISEVTTAIVHKIGLSKLSSVIHPYPTQAEAIKKAADAYRRTLLTSRTKALLGILAKLP</sequence>
<reference evidence="13" key="1">
    <citation type="journal article" date="2020" name="mSystems">
        <title>Genome- and Community-Level Interaction Insights into Carbon Utilization and Element Cycling Functions of Hydrothermarchaeota in Hydrothermal Sediment.</title>
        <authorList>
            <person name="Zhou Z."/>
            <person name="Liu Y."/>
            <person name="Xu W."/>
            <person name="Pan J."/>
            <person name="Luo Z.H."/>
            <person name="Li M."/>
        </authorList>
    </citation>
    <scope>NUCLEOTIDE SEQUENCE [LARGE SCALE GENOMIC DNA]</scope>
    <source>
        <strain evidence="13">SpSt-418</strain>
    </source>
</reference>
<evidence type="ECO:0000256" key="9">
    <source>
        <dbReference type="PIRSR" id="PIRSR000350-4"/>
    </source>
</evidence>
<proteinExistence type="inferred from homology"/>
<feature type="binding site" evidence="8">
    <location>
        <position position="87"/>
    </location>
    <ligand>
        <name>FAD</name>
        <dbReference type="ChEBI" id="CHEBI:57692"/>
    </ligand>
</feature>
<feature type="disulfide bond" description="Redox-active" evidence="9">
    <location>
        <begin position="78"/>
        <end position="83"/>
    </location>
</feature>
<gene>
    <name evidence="13" type="ORF">ENR64_28175</name>
</gene>
<evidence type="ECO:0000256" key="4">
    <source>
        <dbReference type="ARBA" id="ARBA00022857"/>
    </source>
</evidence>
<comment type="similarity">
    <text evidence="1 10">Belongs to the class-I pyridine nucleotide-disulfide oxidoreductase family.</text>
</comment>
<keyword evidence="4" id="KW-0521">NADP</keyword>
<dbReference type="InterPro" id="IPR001100">
    <property type="entry name" value="Pyr_nuc-diS_OxRdtase"/>
</dbReference>
<keyword evidence="7 10" id="KW-0676">Redox-active center</keyword>
<dbReference type="SUPFAM" id="SSF51905">
    <property type="entry name" value="FAD/NAD(P)-binding domain"/>
    <property type="match status" value="1"/>
</dbReference>
<evidence type="ECO:0000256" key="3">
    <source>
        <dbReference type="ARBA" id="ARBA00022827"/>
    </source>
</evidence>
<keyword evidence="8" id="KW-0547">Nucleotide-binding</keyword>
<dbReference type="Gene3D" id="3.30.390.30">
    <property type="match status" value="1"/>
</dbReference>
<feature type="domain" description="FAD/NAD(P)-binding" evidence="12">
    <location>
        <begin position="39"/>
        <end position="357"/>
    </location>
</feature>
<dbReference type="Gene3D" id="3.50.50.60">
    <property type="entry name" value="FAD/NAD(P)-binding domain"/>
    <property type="match status" value="2"/>
</dbReference>
<evidence type="ECO:0000256" key="2">
    <source>
        <dbReference type="ARBA" id="ARBA00022630"/>
    </source>
</evidence>
<comment type="caution">
    <text evidence="13">The sequence shown here is derived from an EMBL/GenBank/DDBJ whole genome shotgun (WGS) entry which is preliminary data.</text>
</comment>
<dbReference type="PRINTS" id="PR00368">
    <property type="entry name" value="FADPNR"/>
</dbReference>
<evidence type="ECO:0000256" key="6">
    <source>
        <dbReference type="ARBA" id="ARBA00023157"/>
    </source>
</evidence>
<dbReference type="InterPro" id="IPR023753">
    <property type="entry name" value="FAD/NAD-binding_dom"/>
</dbReference>
<name>A0A7C3PHY9_9CYAN</name>
<dbReference type="AlphaFoldDB" id="A0A7C3PHY9"/>
<evidence type="ECO:0000256" key="1">
    <source>
        <dbReference type="ARBA" id="ARBA00007532"/>
    </source>
</evidence>
<feature type="binding site" evidence="8">
    <location>
        <position position="344"/>
    </location>
    <ligand>
        <name>FAD</name>
        <dbReference type="ChEBI" id="CHEBI:57692"/>
    </ligand>
</feature>
<dbReference type="InterPro" id="IPR036188">
    <property type="entry name" value="FAD/NAD-bd_sf"/>
</dbReference>
<keyword evidence="6" id="KW-1015">Disulfide bond</keyword>
<keyword evidence="8" id="KW-0520">NAD</keyword>
<keyword evidence="5 10" id="KW-0560">Oxidoreductase</keyword>
<keyword evidence="3 8" id="KW-0274">FAD</keyword>
<dbReference type="InterPro" id="IPR004099">
    <property type="entry name" value="Pyr_nucl-diS_OxRdtase_dimer"/>
</dbReference>
<evidence type="ECO:0000256" key="5">
    <source>
        <dbReference type="ARBA" id="ARBA00023002"/>
    </source>
</evidence>
<dbReference type="Pfam" id="PF02852">
    <property type="entry name" value="Pyr_redox_dim"/>
    <property type="match status" value="1"/>
</dbReference>
<evidence type="ECO:0000259" key="11">
    <source>
        <dbReference type="Pfam" id="PF02852"/>
    </source>
</evidence>
<keyword evidence="2 10" id="KW-0285">Flavoprotein</keyword>
<dbReference type="InterPro" id="IPR012999">
    <property type="entry name" value="Pyr_OxRdtase_I_AS"/>
</dbReference>
<evidence type="ECO:0000256" key="10">
    <source>
        <dbReference type="RuleBase" id="RU003691"/>
    </source>
</evidence>
<dbReference type="Pfam" id="PF07992">
    <property type="entry name" value="Pyr_redox_2"/>
    <property type="match status" value="1"/>
</dbReference>
<accession>A0A7C3PHY9</accession>
<dbReference type="PIRSF" id="PIRSF000350">
    <property type="entry name" value="Mercury_reductase_MerA"/>
    <property type="match status" value="1"/>
</dbReference>
<organism evidence="13">
    <name type="scientific">Oscillatoriales cyanobacterium SpSt-418</name>
    <dbReference type="NCBI Taxonomy" id="2282169"/>
    <lineage>
        <taxon>Bacteria</taxon>
        <taxon>Bacillati</taxon>
        <taxon>Cyanobacteriota</taxon>
        <taxon>Cyanophyceae</taxon>
        <taxon>Oscillatoriophycideae</taxon>
        <taxon>Oscillatoriales</taxon>
    </lineage>
</organism>
<evidence type="ECO:0000313" key="13">
    <source>
        <dbReference type="EMBL" id="HFN01553.1"/>
    </source>
</evidence>
<dbReference type="GO" id="GO:0050660">
    <property type="term" value="F:flavin adenine dinucleotide binding"/>
    <property type="evidence" value="ECO:0007669"/>
    <property type="project" value="TreeGrafter"/>
</dbReference>
<feature type="binding site" evidence="8">
    <location>
        <position position="152"/>
    </location>
    <ligand>
        <name>FAD</name>
        <dbReference type="ChEBI" id="CHEBI:57692"/>
    </ligand>
</feature>
<evidence type="ECO:0000256" key="7">
    <source>
        <dbReference type="ARBA" id="ARBA00023284"/>
    </source>
</evidence>